<accession>A0A0R1QLH3</accession>
<dbReference type="EMBL" id="AZEZ01000095">
    <property type="protein sequence ID" value="KRL42965.1"/>
    <property type="molecule type" value="Genomic_DNA"/>
</dbReference>
<sequence length="266" mass="28287">MKIKNFVASIFTVTTLALIGVSAQAQTVDAATTMANISGVVYVNNTNGAVIYNSPNANDVTESRRLANQTGWVINKSANVDGTIYYQVGTNAWVVASDTSNDAPAVSLDKDMYINVNGGVNVYDAPNGSYTGAVNGGVMTHVYASKTDANGTTWYNLANNGGNRWIKGDFLSEDNVKKTVTMSATAYDPAVLGSNMGYSGVAANLSNYPKGTHLRITDSNGKVYDRVVNDTGYFAYSNPNQLDIAMPNSEALQFGRQNVTVQVLGN</sequence>
<dbReference type="Proteomes" id="UP000050872">
    <property type="component" value="Unassembled WGS sequence"/>
</dbReference>
<organism evidence="2 3">
    <name type="scientific">Companilactobacillus mindensis DSM 14500</name>
    <dbReference type="NCBI Taxonomy" id="1423770"/>
    <lineage>
        <taxon>Bacteria</taxon>
        <taxon>Bacillati</taxon>
        <taxon>Bacillota</taxon>
        <taxon>Bacilli</taxon>
        <taxon>Lactobacillales</taxon>
        <taxon>Lactobacillaceae</taxon>
        <taxon>Companilactobacillus</taxon>
    </lineage>
</organism>
<gene>
    <name evidence="2" type="ORF">FD29_GL001274</name>
</gene>
<feature type="chain" id="PRO_5039090587" description="Surface layer protein A domain-containing protein" evidence="1">
    <location>
        <begin position="26"/>
        <end position="266"/>
    </location>
</feature>
<evidence type="ECO:0000313" key="2">
    <source>
        <dbReference type="EMBL" id="KRL42965.1"/>
    </source>
</evidence>
<keyword evidence="3" id="KW-1185">Reference proteome</keyword>
<proteinExistence type="predicted"/>
<evidence type="ECO:0000313" key="3">
    <source>
        <dbReference type="Proteomes" id="UP000050872"/>
    </source>
</evidence>
<evidence type="ECO:0000256" key="1">
    <source>
        <dbReference type="SAM" id="SignalP"/>
    </source>
</evidence>
<keyword evidence="1" id="KW-0732">Signal</keyword>
<feature type="signal peptide" evidence="1">
    <location>
        <begin position="1"/>
        <end position="25"/>
    </location>
</feature>
<reference evidence="2 3" key="1">
    <citation type="journal article" date="2015" name="Genome Announc.">
        <title>Expanding the biotechnology potential of lactobacilli through comparative genomics of 213 strains and associated genera.</title>
        <authorList>
            <person name="Sun Z."/>
            <person name="Harris H.M."/>
            <person name="McCann A."/>
            <person name="Guo C."/>
            <person name="Argimon S."/>
            <person name="Zhang W."/>
            <person name="Yang X."/>
            <person name="Jeffery I.B."/>
            <person name="Cooney J.C."/>
            <person name="Kagawa T.F."/>
            <person name="Liu W."/>
            <person name="Song Y."/>
            <person name="Salvetti E."/>
            <person name="Wrobel A."/>
            <person name="Rasinkangas P."/>
            <person name="Parkhill J."/>
            <person name="Rea M.C."/>
            <person name="O'Sullivan O."/>
            <person name="Ritari J."/>
            <person name="Douillard F.P."/>
            <person name="Paul Ross R."/>
            <person name="Yang R."/>
            <person name="Briner A.E."/>
            <person name="Felis G.E."/>
            <person name="de Vos W.M."/>
            <person name="Barrangou R."/>
            <person name="Klaenhammer T.R."/>
            <person name="Caufield P.W."/>
            <person name="Cui Y."/>
            <person name="Zhang H."/>
            <person name="O'Toole P.W."/>
        </authorList>
    </citation>
    <scope>NUCLEOTIDE SEQUENCE [LARGE SCALE GENOMIC DNA]</scope>
    <source>
        <strain evidence="2 3">DSM 14500</strain>
    </source>
</reference>
<comment type="caution">
    <text evidence="2">The sequence shown here is derived from an EMBL/GenBank/DDBJ whole genome shotgun (WGS) entry which is preliminary data.</text>
</comment>
<protein>
    <recommendedName>
        <fullName evidence="4">Surface layer protein A domain-containing protein</fullName>
    </recommendedName>
</protein>
<dbReference type="AlphaFoldDB" id="A0A0R1QLH3"/>
<dbReference type="OrthoDB" id="2080739at2"/>
<dbReference type="STRING" id="1423770.FD29_GL001274"/>
<dbReference type="RefSeq" id="WP_057888647.1">
    <property type="nucleotide sequence ID" value="NZ_AZEZ01000095.1"/>
</dbReference>
<evidence type="ECO:0008006" key="4">
    <source>
        <dbReference type="Google" id="ProtNLM"/>
    </source>
</evidence>
<dbReference type="PATRIC" id="fig|1423770.3.peg.1310"/>
<name>A0A0R1QLH3_9LACO</name>